<name>A0ABM0ZWA3_APLCA</name>
<reference evidence="5" key="1">
    <citation type="submission" date="2025-08" db="UniProtKB">
        <authorList>
            <consortium name="RefSeq"/>
        </authorList>
    </citation>
    <scope>IDENTIFICATION</scope>
</reference>
<protein>
    <submittedName>
        <fullName evidence="5">Uncharacterized protein LOC106011282</fullName>
    </submittedName>
</protein>
<evidence type="ECO:0000256" key="2">
    <source>
        <dbReference type="SAM" id="Phobius"/>
    </source>
</evidence>
<feature type="compositionally biased region" description="Polar residues" evidence="1">
    <location>
        <begin position="231"/>
        <end position="241"/>
    </location>
</feature>
<dbReference type="InterPro" id="IPR007110">
    <property type="entry name" value="Ig-like_dom"/>
</dbReference>
<keyword evidence="2" id="KW-0472">Membrane</keyword>
<feature type="transmembrane region" description="Helical" evidence="2">
    <location>
        <begin position="25"/>
        <end position="45"/>
    </location>
</feature>
<gene>
    <name evidence="5" type="primary">LOC106011282</name>
</gene>
<feature type="region of interest" description="Disordered" evidence="1">
    <location>
        <begin position="188"/>
        <end position="207"/>
    </location>
</feature>
<dbReference type="Proteomes" id="UP000694888">
    <property type="component" value="Unplaced"/>
</dbReference>
<accession>A0ABM0ZWA3</accession>
<feature type="domain" description="Ig-like" evidence="3">
    <location>
        <begin position="24"/>
        <end position="128"/>
    </location>
</feature>
<feature type="transmembrane region" description="Helical" evidence="2">
    <location>
        <begin position="163"/>
        <end position="182"/>
    </location>
</feature>
<feature type="compositionally biased region" description="Basic and acidic residues" evidence="1">
    <location>
        <begin position="242"/>
        <end position="254"/>
    </location>
</feature>
<keyword evidence="2" id="KW-0812">Transmembrane</keyword>
<dbReference type="SUPFAM" id="SSF48726">
    <property type="entry name" value="Immunoglobulin"/>
    <property type="match status" value="1"/>
</dbReference>
<dbReference type="InterPro" id="IPR036179">
    <property type="entry name" value="Ig-like_dom_sf"/>
</dbReference>
<evidence type="ECO:0000313" key="5">
    <source>
        <dbReference type="RefSeq" id="XP_012935852.1"/>
    </source>
</evidence>
<keyword evidence="4" id="KW-1185">Reference proteome</keyword>
<evidence type="ECO:0000259" key="3">
    <source>
        <dbReference type="PROSITE" id="PS50835"/>
    </source>
</evidence>
<dbReference type="GeneID" id="106011282"/>
<feature type="region of interest" description="Disordered" evidence="1">
    <location>
        <begin position="231"/>
        <end position="254"/>
    </location>
</feature>
<dbReference type="Gene3D" id="2.60.40.10">
    <property type="entry name" value="Immunoglobulins"/>
    <property type="match status" value="1"/>
</dbReference>
<dbReference type="RefSeq" id="XP_012935852.1">
    <property type="nucleotide sequence ID" value="XM_013080398.2"/>
</dbReference>
<evidence type="ECO:0000256" key="1">
    <source>
        <dbReference type="SAM" id="MobiDB-lite"/>
    </source>
</evidence>
<evidence type="ECO:0000313" key="4">
    <source>
        <dbReference type="Proteomes" id="UP000694888"/>
    </source>
</evidence>
<keyword evidence="2" id="KW-1133">Transmembrane helix</keyword>
<feature type="transmembrane region" description="Helical" evidence="2">
    <location>
        <begin position="120"/>
        <end position="143"/>
    </location>
</feature>
<dbReference type="PROSITE" id="PS50835">
    <property type="entry name" value="IG_LIKE"/>
    <property type="match status" value="1"/>
</dbReference>
<dbReference type="InterPro" id="IPR013783">
    <property type="entry name" value="Ig-like_fold"/>
</dbReference>
<organism evidence="4 5">
    <name type="scientific">Aplysia californica</name>
    <name type="common">California sea hare</name>
    <dbReference type="NCBI Taxonomy" id="6500"/>
    <lineage>
        <taxon>Eukaryota</taxon>
        <taxon>Metazoa</taxon>
        <taxon>Spiralia</taxon>
        <taxon>Lophotrochozoa</taxon>
        <taxon>Mollusca</taxon>
        <taxon>Gastropoda</taxon>
        <taxon>Heterobranchia</taxon>
        <taxon>Euthyneura</taxon>
        <taxon>Tectipleura</taxon>
        <taxon>Aplysiida</taxon>
        <taxon>Aplysioidea</taxon>
        <taxon>Aplysiidae</taxon>
        <taxon>Aplysia</taxon>
    </lineage>
</organism>
<sequence>MLLSYFASGLTLAFLNRTRTTESPMMASTLCTSIFFIAFIIVTTATSEQKWAREVLYGDTANLTCESHHFRPAQFRDAHFQWMFPNGEVVNPNSPPLDKHYSFNANGSILLVHDVDRDDFGLYFCLVSLPPNMLVHVAVRLGLNVNGPFYGDLNEKYQPRLKVGLFAGLVVFVVMSMLCFNLDQTQHRLDRPNTGSSKNKRRSPSYEEEMYQVNTAFQADEEKPVGIQLENQADQSDQITFSEEKVEVEPKTSF</sequence>
<proteinExistence type="predicted"/>